<organism evidence="1 2">
    <name type="scientific">Euphydryas editha</name>
    <name type="common">Edith's checkerspot</name>
    <dbReference type="NCBI Taxonomy" id="104508"/>
    <lineage>
        <taxon>Eukaryota</taxon>
        <taxon>Metazoa</taxon>
        <taxon>Ecdysozoa</taxon>
        <taxon>Arthropoda</taxon>
        <taxon>Hexapoda</taxon>
        <taxon>Insecta</taxon>
        <taxon>Pterygota</taxon>
        <taxon>Neoptera</taxon>
        <taxon>Endopterygota</taxon>
        <taxon>Lepidoptera</taxon>
        <taxon>Glossata</taxon>
        <taxon>Ditrysia</taxon>
        <taxon>Papilionoidea</taxon>
        <taxon>Nymphalidae</taxon>
        <taxon>Nymphalinae</taxon>
        <taxon>Euphydryas</taxon>
    </lineage>
</organism>
<dbReference type="EMBL" id="CAKOGL010000012">
    <property type="protein sequence ID" value="CAH2092773.1"/>
    <property type="molecule type" value="Genomic_DNA"/>
</dbReference>
<keyword evidence="2" id="KW-1185">Reference proteome</keyword>
<name>A0AAU9U0N3_EUPED</name>
<sequence>MIPEVSTIYKSEAGPSMKMTAHELHIILTKIFFRNQYQNQNEQLNAEVPYVNSLSKDEINKLIIEYAYRGSDIAYASS</sequence>
<evidence type="ECO:0000313" key="1">
    <source>
        <dbReference type="EMBL" id="CAH2092773.1"/>
    </source>
</evidence>
<reference evidence="1" key="1">
    <citation type="submission" date="2022-03" db="EMBL/GenBank/DDBJ databases">
        <authorList>
            <person name="Tunstrom K."/>
        </authorList>
    </citation>
    <scope>NUCLEOTIDE SEQUENCE</scope>
</reference>
<protein>
    <submittedName>
        <fullName evidence="1">Uncharacterized protein</fullName>
    </submittedName>
</protein>
<dbReference type="Proteomes" id="UP001153954">
    <property type="component" value="Unassembled WGS sequence"/>
</dbReference>
<accession>A0AAU9U0N3</accession>
<evidence type="ECO:0000313" key="2">
    <source>
        <dbReference type="Proteomes" id="UP001153954"/>
    </source>
</evidence>
<proteinExistence type="predicted"/>
<dbReference type="AlphaFoldDB" id="A0AAU9U0N3"/>
<gene>
    <name evidence="1" type="ORF">EEDITHA_LOCUS8499</name>
</gene>
<comment type="caution">
    <text evidence="1">The sequence shown here is derived from an EMBL/GenBank/DDBJ whole genome shotgun (WGS) entry which is preliminary data.</text>
</comment>